<comment type="caution">
    <text evidence="1">The sequence shown here is derived from an EMBL/GenBank/DDBJ whole genome shotgun (WGS) entry which is preliminary data.</text>
</comment>
<organism evidence="1 2">
    <name type="scientific">Tepidiphilus baoligensis</name>
    <dbReference type="NCBI Taxonomy" id="2698687"/>
    <lineage>
        <taxon>Bacteria</taxon>
        <taxon>Pseudomonadati</taxon>
        <taxon>Pseudomonadota</taxon>
        <taxon>Hydrogenophilia</taxon>
        <taxon>Hydrogenophilales</taxon>
        <taxon>Hydrogenophilaceae</taxon>
        <taxon>Tepidiphilus</taxon>
    </lineage>
</organism>
<evidence type="ECO:0000313" key="1">
    <source>
        <dbReference type="EMBL" id="NMH17359.1"/>
    </source>
</evidence>
<protein>
    <submittedName>
        <fullName evidence="1">Uncharacterized protein</fullName>
    </submittedName>
</protein>
<reference evidence="1 2" key="1">
    <citation type="journal article" date="2020" name="Curr. Microbiol.">
        <title>Tepidiphilus baoligensis sp. nov., a Novel Bacterium of the Family Hydrogenophilaceae Isolated from an Oil Reservoir.</title>
        <authorList>
            <person name="Zhang X."/>
            <person name="Wang G."/>
            <person name="Ma X."/>
            <person name="Yu J."/>
            <person name="You J."/>
            <person name="Xue Y."/>
            <person name="Ma Y."/>
        </authorList>
    </citation>
    <scope>NUCLEOTIDE SEQUENCE [LARGE SCALE GENOMIC DNA]</scope>
    <source>
        <strain evidence="1 2">B18-69</strain>
    </source>
</reference>
<sequence>MHVEVLALEGNVPAIPDLAPEVRERARAVRARLDAIRHQSPPPDERLPAITDEQLERIRAFDLREDR</sequence>
<keyword evidence="2" id="KW-1185">Reference proteome</keyword>
<evidence type="ECO:0000313" key="2">
    <source>
        <dbReference type="Proteomes" id="UP000669605"/>
    </source>
</evidence>
<dbReference type="EMBL" id="JAAAUB010000016">
    <property type="protein sequence ID" value="NMH17359.1"/>
    <property type="molecule type" value="Genomic_DNA"/>
</dbReference>
<dbReference type="RefSeq" id="WP_169116377.1">
    <property type="nucleotide sequence ID" value="NZ_JAAAUB010000016.1"/>
</dbReference>
<proteinExistence type="predicted"/>
<dbReference type="Proteomes" id="UP000669605">
    <property type="component" value="Unassembled WGS sequence"/>
</dbReference>
<accession>A0ABX1QPZ6</accession>
<name>A0ABX1QPZ6_9PROT</name>
<gene>
    <name evidence="1" type="ORF">GV368_09690</name>
</gene>